<organism evidence="1 2">
    <name type="scientific">Metabacillus hrfriensis</name>
    <dbReference type="NCBI Taxonomy" id="3048891"/>
    <lineage>
        <taxon>Bacteria</taxon>
        <taxon>Bacillati</taxon>
        <taxon>Bacillota</taxon>
        <taxon>Bacilli</taxon>
        <taxon>Bacillales</taxon>
        <taxon>Bacillaceae</taxon>
        <taxon>Metabacillus</taxon>
    </lineage>
</organism>
<evidence type="ECO:0000313" key="1">
    <source>
        <dbReference type="EMBL" id="WHZ60281.1"/>
    </source>
</evidence>
<accession>A0ACD4RIH8</accession>
<proteinExistence type="predicted"/>
<dbReference type="EC" id="1.-.-.-" evidence="1"/>
<dbReference type="Proteomes" id="UP001226091">
    <property type="component" value="Chromosome"/>
</dbReference>
<reference evidence="2" key="1">
    <citation type="journal article" date="2025" name="Aquaculture">
        <title>Assessment of the bioflocculant production and safety properties of Metabacillus hrfriensis sp. nov. based on phenotypic and whole-genome sequencing analysis.</title>
        <authorList>
            <person name="Zhang R."/>
            <person name="Zhao Z."/>
            <person name="Luo L."/>
            <person name="Wang S."/>
            <person name="Guo K."/>
            <person name="Xu W."/>
        </authorList>
    </citation>
    <scope>NUCLEOTIDE SEQUENCE [LARGE SCALE GENOMIC DNA]</scope>
    <source>
        <strain evidence="2">CT-WN-B3</strain>
    </source>
</reference>
<protein>
    <submittedName>
        <fullName evidence="1">LLM class flavin-dependent oxidoreductase</fullName>
        <ecNumber evidence="1">1.-.-.-</ecNumber>
    </submittedName>
</protein>
<gene>
    <name evidence="1" type="ORF">QLQ22_15495</name>
</gene>
<keyword evidence="2" id="KW-1185">Reference proteome</keyword>
<sequence>MKLSILDQSPIGENDTAADALKQTVDLAILAEKWGYHRFWVSEHHNSEELAGSAPEALISYLLAKTKQIRIGSGGVMLQHYSPYKVAEIFNVLSSLAPGRVDLGIGKAPGGLPLSTRALQQNLLKGGQSIQEKLSDLKSLMHNSLHEKHELYGVKAYPIPPEPAHLFLLGASENSAKLAAVLNISFVYAQFINGDPNELKKSLQAYLNGGGNNQDFHLALSIIVADTDREAENLRGESKLIRVNLESGRHVTVKSIEQAEKFAEQAGESYSIEEQVAAIIYGSKATVRRQVLELQNSLGINEIIVSTPLVDVEAKQKSFSLLGEAFTEGDVDSDKFLTKVGTE</sequence>
<dbReference type="EMBL" id="CP126116">
    <property type="protein sequence ID" value="WHZ60281.1"/>
    <property type="molecule type" value="Genomic_DNA"/>
</dbReference>
<evidence type="ECO:0000313" key="2">
    <source>
        <dbReference type="Proteomes" id="UP001226091"/>
    </source>
</evidence>
<name>A0ACD4RIH8_9BACI</name>
<keyword evidence="1" id="KW-0560">Oxidoreductase</keyword>